<keyword evidence="2" id="KW-1185">Reference proteome</keyword>
<proteinExistence type="predicted"/>
<sequence>MSVTSTTLAATYRGGRTTASVALTSLLYVLSLSTATGLTARSSCEKVADVFSKKIGRSPEVPSLVIPACFTKLTSLLKDAGTHDVTISVHGQKLSPVSKMRSDASF</sequence>
<dbReference type="EMBL" id="JAWDGP010007087">
    <property type="protein sequence ID" value="KAK3730185.1"/>
    <property type="molecule type" value="Genomic_DNA"/>
</dbReference>
<protein>
    <submittedName>
        <fullName evidence="1">Uncharacterized protein</fullName>
    </submittedName>
</protein>
<evidence type="ECO:0000313" key="1">
    <source>
        <dbReference type="EMBL" id="KAK3730185.1"/>
    </source>
</evidence>
<organism evidence="1 2">
    <name type="scientific">Elysia crispata</name>
    <name type="common">lettuce slug</name>
    <dbReference type="NCBI Taxonomy" id="231223"/>
    <lineage>
        <taxon>Eukaryota</taxon>
        <taxon>Metazoa</taxon>
        <taxon>Spiralia</taxon>
        <taxon>Lophotrochozoa</taxon>
        <taxon>Mollusca</taxon>
        <taxon>Gastropoda</taxon>
        <taxon>Heterobranchia</taxon>
        <taxon>Euthyneura</taxon>
        <taxon>Panpulmonata</taxon>
        <taxon>Sacoglossa</taxon>
        <taxon>Placobranchoidea</taxon>
        <taxon>Plakobranchidae</taxon>
        <taxon>Elysia</taxon>
    </lineage>
</organism>
<evidence type="ECO:0000313" key="2">
    <source>
        <dbReference type="Proteomes" id="UP001283361"/>
    </source>
</evidence>
<gene>
    <name evidence="1" type="ORF">RRG08_034931</name>
</gene>
<reference evidence="1" key="1">
    <citation type="journal article" date="2023" name="G3 (Bethesda)">
        <title>A reference genome for the long-term kleptoplast-retaining sea slug Elysia crispata morphotype clarki.</title>
        <authorList>
            <person name="Eastman K.E."/>
            <person name="Pendleton A.L."/>
            <person name="Shaikh M.A."/>
            <person name="Suttiyut T."/>
            <person name="Ogas R."/>
            <person name="Tomko P."/>
            <person name="Gavelis G."/>
            <person name="Widhalm J.R."/>
            <person name="Wisecaver J.H."/>
        </authorList>
    </citation>
    <scope>NUCLEOTIDE SEQUENCE</scope>
    <source>
        <strain evidence="1">ECLA1</strain>
    </source>
</reference>
<dbReference type="AlphaFoldDB" id="A0AAE0Y2I1"/>
<name>A0AAE0Y2I1_9GAST</name>
<accession>A0AAE0Y2I1</accession>
<comment type="caution">
    <text evidence="1">The sequence shown here is derived from an EMBL/GenBank/DDBJ whole genome shotgun (WGS) entry which is preliminary data.</text>
</comment>
<dbReference type="Proteomes" id="UP001283361">
    <property type="component" value="Unassembled WGS sequence"/>
</dbReference>